<dbReference type="PANTHER" id="PTHR30346:SF28">
    <property type="entry name" value="HTH-TYPE TRANSCRIPTIONAL REGULATOR CYNR"/>
    <property type="match status" value="1"/>
</dbReference>
<accession>A0A917WVS5</accession>
<keyword evidence="3" id="KW-0238">DNA-binding</keyword>
<feature type="domain" description="LysR substrate-binding" evidence="5">
    <location>
        <begin position="29"/>
        <end position="206"/>
    </location>
</feature>
<reference evidence="6" key="1">
    <citation type="journal article" date="2014" name="Int. J. Syst. Evol. Microbiol.">
        <title>Complete genome sequence of Corynebacterium casei LMG S-19264T (=DSM 44701T), isolated from a smear-ripened cheese.</title>
        <authorList>
            <consortium name="US DOE Joint Genome Institute (JGI-PGF)"/>
            <person name="Walter F."/>
            <person name="Albersmeier A."/>
            <person name="Kalinowski J."/>
            <person name="Ruckert C."/>
        </authorList>
    </citation>
    <scope>NUCLEOTIDE SEQUENCE</scope>
    <source>
        <strain evidence="6">JCM 19831</strain>
    </source>
</reference>
<sequence length="208" mass="21981">MIDGASWLSWQPERSIDHGYRAAPRPGARLAGSFARERPGARVNLDLAGDDEIPQRIRDGASEVGLVYLPAARPGLTEVELGVHELVLAYPPRTTPPPRIQLRTLNGATLLGVPEGSAPRLVVEAALRAAGVRTRVAIEAGRRDLLVELVLAGAGPAFLTDAAAPAAAARGAVVRRLDPPLRLPYGLVHRTAELSTAAAAFVEHALRS</sequence>
<dbReference type="PANTHER" id="PTHR30346">
    <property type="entry name" value="TRANSCRIPTIONAL DUAL REGULATOR HCAR-RELATED"/>
    <property type="match status" value="1"/>
</dbReference>
<dbReference type="InterPro" id="IPR005119">
    <property type="entry name" value="LysR_subst-bd"/>
</dbReference>
<evidence type="ECO:0000256" key="1">
    <source>
        <dbReference type="ARBA" id="ARBA00009437"/>
    </source>
</evidence>
<dbReference type="RefSeq" id="WP_190251360.1">
    <property type="nucleotide sequence ID" value="NZ_BMPI01000018.1"/>
</dbReference>
<dbReference type="GO" id="GO:0032993">
    <property type="term" value="C:protein-DNA complex"/>
    <property type="evidence" value="ECO:0007669"/>
    <property type="project" value="TreeGrafter"/>
</dbReference>
<evidence type="ECO:0000259" key="5">
    <source>
        <dbReference type="Pfam" id="PF03466"/>
    </source>
</evidence>
<evidence type="ECO:0000313" key="6">
    <source>
        <dbReference type="EMBL" id="GGM34150.1"/>
    </source>
</evidence>
<keyword evidence="4" id="KW-0804">Transcription</keyword>
<evidence type="ECO:0000256" key="3">
    <source>
        <dbReference type="ARBA" id="ARBA00023125"/>
    </source>
</evidence>
<evidence type="ECO:0000256" key="4">
    <source>
        <dbReference type="ARBA" id="ARBA00023163"/>
    </source>
</evidence>
<reference evidence="6" key="2">
    <citation type="submission" date="2020-09" db="EMBL/GenBank/DDBJ databases">
        <authorList>
            <person name="Sun Q."/>
            <person name="Ohkuma M."/>
        </authorList>
    </citation>
    <scope>NUCLEOTIDE SEQUENCE</scope>
    <source>
        <strain evidence="6">JCM 19831</strain>
    </source>
</reference>
<dbReference type="Proteomes" id="UP000642070">
    <property type="component" value="Unassembled WGS sequence"/>
</dbReference>
<dbReference type="Gene3D" id="3.40.190.290">
    <property type="match status" value="1"/>
</dbReference>
<comment type="similarity">
    <text evidence="1">Belongs to the LysR transcriptional regulatory family.</text>
</comment>
<name>A0A917WVS5_9ACTN</name>
<comment type="caution">
    <text evidence="6">The sequence shown here is derived from an EMBL/GenBank/DDBJ whole genome shotgun (WGS) entry which is preliminary data.</text>
</comment>
<dbReference type="Pfam" id="PF03466">
    <property type="entry name" value="LysR_substrate"/>
    <property type="match status" value="1"/>
</dbReference>
<dbReference type="SUPFAM" id="SSF53850">
    <property type="entry name" value="Periplasmic binding protein-like II"/>
    <property type="match status" value="1"/>
</dbReference>
<dbReference type="CDD" id="cd05466">
    <property type="entry name" value="PBP2_LTTR_substrate"/>
    <property type="match status" value="1"/>
</dbReference>
<gene>
    <name evidence="6" type="ORF">GCM10007977_039570</name>
</gene>
<evidence type="ECO:0000313" key="7">
    <source>
        <dbReference type="Proteomes" id="UP000642070"/>
    </source>
</evidence>
<dbReference type="AlphaFoldDB" id="A0A917WVS5"/>
<keyword evidence="2" id="KW-0805">Transcription regulation</keyword>
<evidence type="ECO:0000256" key="2">
    <source>
        <dbReference type="ARBA" id="ARBA00023015"/>
    </source>
</evidence>
<dbReference type="EMBL" id="BMPI01000018">
    <property type="protein sequence ID" value="GGM34150.1"/>
    <property type="molecule type" value="Genomic_DNA"/>
</dbReference>
<dbReference type="GO" id="GO:0003700">
    <property type="term" value="F:DNA-binding transcription factor activity"/>
    <property type="evidence" value="ECO:0007669"/>
    <property type="project" value="TreeGrafter"/>
</dbReference>
<organism evidence="6 7">
    <name type="scientific">Dactylosporangium sucinum</name>
    <dbReference type="NCBI Taxonomy" id="1424081"/>
    <lineage>
        <taxon>Bacteria</taxon>
        <taxon>Bacillati</taxon>
        <taxon>Actinomycetota</taxon>
        <taxon>Actinomycetes</taxon>
        <taxon>Micromonosporales</taxon>
        <taxon>Micromonosporaceae</taxon>
        <taxon>Dactylosporangium</taxon>
    </lineage>
</organism>
<keyword evidence="7" id="KW-1185">Reference proteome</keyword>
<dbReference type="GO" id="GO:0003677">
    <property type="term" value="F:DNA binding"/>
    <property type="evidence" value="ECO:0007669"/>
    <property type="project" value="UniProtKB-KW"/>
</dbReference>
<proteinExistence type="inferred from homology"/>
<protein>
    <recommendedName>
        <fullName evidence="5">LysR substrate-binding domain-containing protein</fullName>
    </recommendedName>
</protein>